<evidence type="ECO:0000256" key="8">
    <source>
        <dbReference type="SAM" id="MobiDB-lite"/>
    </source>
</evidence>
<protein>
    <submittedName>
        <fullName evidence="11">Forkhead box protein H1-like</fullName>
    </submittedName>
</protein>
<dbReference type="Gene3D" id="1.10.10.10">
    <property type="entry name" value="Winged helix-like DNA-binding domain superfamily/Winged helix DNA-binding domain"/>
    <property type="match status" value="1"/>
</dbReference>
<keyword evidence="3 7" id="KW-0238">DNA-binding</keyword>
<dbReference type="OrthoDB" id="5954824at2759"/>
<evidence type="ECO:0000256" key="5">
    <source>
        <dbReference type="ARBA" id="ARBA00023163"/>
    </source>
</evidence>
<reference evidence="11" key="1">
    <citation type="submission" date="2025-08" db="UniProtKB">
        <authorList>
            <consortium name="RefSeq"/>
        </authorList>
    </citation>
    <scope>IDENTIFICATION</scope>
</reference>
<evidence type="ECO:0000313" key="11">
    <source>
        <dbReference type="RefSeq" id="XP_020660117.2"/>
    </source>
</evidence>
<keyword evidence="5" id="KW-0804">Transcription</keyword>
<keyword evidence="10" id="KW-1185">Reference proteome</keyword>
<organism evidence="10 11">
    <name type="scientific">Pogona vitticeps</name>
    <name type="common">central bearded dragon</name>
    <dbReference type="NCBI Taxonomy" id="103695"/>
    <lineage>
        <taxon>Eukaryota</taxon>
        <taxon>Metazoa</taxon>
        <taxon>Chordata</taxon>
        <taxon>Craniata</taxon>
        <taxon>Vertebrata</taxon>
        <taxon>Euteleostomi</taxon>
        <taxon>Lepidosauria</taxon>
        <taxon>Squamata</taxon>
        <taxon>Bifurcata</taxon>
        <taxon>Unidentata</taxon>
        <taxon>Episquamata</taxon>
        <taxon>Toxicofera</taxon>
        <taxon>Iguania</taxon>
        <taxon>Acrodonta</taxon>
        <taxon>Agamidae</taxon>
        <taxon>Amphibolurinae</taxon>
        <taxon>Pogona</taxon>
    </lineage>
</organism>
<dbReference type="GO" id="GO:0000976">
    <property type="term" value="F:transcription cis-regulatory region binding"/>
    <property type="evidence" value="ECO:0007669"/>
    <property type="project" value="TreeGrafter"/>
</dbReference>
<feature type="region of interest" description="Disordered" evidence="8">
    <location>
        <begin position="475"/>
        <end position="501"/>
    </location>
</feature>
<dbReference type="GO" id="GO:0046332">
    <property type="term" value="F:SMAD binding"/>
    <property type="evidence" value="ECO:0007669"/>
    <property type="project" value="UniProtKB-ARBA"/>
</dbReference>
<dbReference type="GO" id="GO:0007179">
    <property type="term" value="P:transforming growth factor beta receptor signaling pathway"/>
    <property type="evidence" value="ECO:0007669"/>
    <property type="project" value="TreeGrafter"/>
</dbReference>
<feature type="domain" description="Fork-head" evidence="9">
    <location>
        <begin position="110"/>
        <end position="188"/>
    </location>
</feature>
<keyword evidence="2" id="KW-0805">Transcription regulation</keyword>
<dbReference type="SMART" id="SM00339">
    <property type="entry name" value="FH"/>
    <property type="match status" value="1"/>
</dbReference>
<feature type="region of interest" description="Disordered" evidence="8">
    <location>
        <begin position="269"/>
        <end position="288"/>
    </location>
</feature>
<dbReference type="AlphaFoldDB" id="A0A6J0UHJ1"/>
<gene>
    <name evidence="11" type="primary">LOC110084816</name>
</gene>
<feature type="compositionally biased region" description="Basic residues" evidence="8">
    <location>
        <begin position="341"/>
        <end position="357"/>
    </location>
</feature>
<feature type="compositionally biased region" description="Basic and acidic residues" evidence="8">
    <location>
        <begin position="38"/>
        <end position="48"/>
    </location>
</feature>
<dbReference type="KEGG" id="pvt:110084816"/>
<evidence type="ECO:0000256" key="7">
    <source>
        <dbReference type="PROSITE-ProRule" id="PRU00089"/>
    </source>
</evidence>
<dbReference type="InterPro" id="IPR036388">
    <property type="entry name" value="WH-like_DNA-bd_sf"/>
</dbReference>
<dbReference type="PROSITE" id="PS50039">
    <property type="entry name" value="FORK_HEAD_3"/>
    <property type="match status" value="1"/>
</dbReference>
<dbReference type="InterPro" id="IPR052327">
    <property type="entry name" value="Activin_resp_transcr_regulator"/>
</dbReference>
<evidence type="ECO:0000256" key="2">
    <source>
        <dbReference type="ARBA" id="ARBA00023015"/>
    </source>
</evidence>
<keyword evidence="4" id="KW-0010">Activator</keyword>
<feature type="compositionally biased region" description="Basic residues" evidence="8">
    <location>
        <begin position="99"/>
        <end position="109"/>
    </location>
</feature>
<evidence type="ECO:0000313" key="10">
    <source>
        <dbReference type="Proteomes" id="UP001652642"/>
    </source>
</evidence>
<dbReference type="InterPro" id="IPR047511">
    <property type="entry name" value="FH_FOXH1"/>
</dbReference>
<dbReference type="InterPro" id="IPR001766">
    <property type="entry name" value="Fork_head_dom"/>
</dbReference>
<evidence type="ECO:0000259" key="9">
    <source>
        <dbReference type="PROSITE" id="PS50039"/>
    </source>
</evidence>
<feature type="compositionally biased region" description="Acidic residues" evidence="8">
    <location>
        <begin position="64"/>
        <end position="75"/>
    </location>
</feature>
<dbReference type="Pfam" id="PF00250">
    <property type="entry name" value="Forkhead"/>
    <property type="match status" value="1"/>
</dbReference>
<evidence type="ECO:0000256" key="1">
    <source>
        <dbReference type="ARBA" id="ARBA00004123"/>
    </source>
</evidence>
<dbReference type="InterPro" id="IPR036390">
    <property type="entry name" value="WH_DNA-bd_sf"/>
</dbReference>
<sequence>MFSTLPGSAAGGNCWPSSSSSSALGAMAGPEQRWYPMPEKRGSPERRSGASTLAPSSGLGAGTSEEEEGEEEEDEERAKEGQDPRPAKLPTAAKEARKPQRKKKYHRHPKPPYTYLAMIALVIQASPERKLKLSQIIKEISILFPFFKEGYQGWKDSVRHNLSSNDCFHKVLKDPTKPKAKGNFWTVDLGRIPHEALKLQNTPISRQEEGMFAADLAPYVFQGLPLSCPPAAGNAPEGSSGFSPEAARQASPFSIDSLLSDFQDVGLCGKRGADREGPPPRPPAAGLDFWGPIPLFRLSAGRPLLPRRPSCPQPALRSFSSSSLSSLGSLSPREGGEAGRPRARKGHPPHLPAKRPRGHPDPESSGSDSESSRGGTPPPCAPHWEQLPTSYTTSVAPNVVAPLSYPPPFSAFPPVPGLSCSAPVAALASPASWERRPGGTPMSTLPSQLSVDLDQGMPPNKTVYDVWMTHPSDTVPPAARRPDPCLPGGFVAPYDPSWEEP</sequence>
<dbReference type="RefSeq" id="XP_020660117.2">
    <property type="nucleotide sequence ID" value="XM_020804458.2"/>
</dbReference>
<keyword evidence="6 7" id="KW-0539">Nucleus</keyword>
<feature type="DNA-binding region" description="Fork-head" evidence="7">
    <location>
        <begin position="110"/>
        <end position="188"/>
    </location>
</feature>
<proteinExistence type="predicted"/>
<dbReference type="PRINTS" id="PR00053">
    <property type="entry name" value="FORKHEAD"/>
</dbReference>
<dbReference type="InParanoid" id="A0A6J0UHJ1"/>
<accession>A0A6J0UHJ1</accession>
<dbReference type="CDD" id="cd20022">
    <property type="entry name" value="FH_FOXH"/>
    <property type="match status" value="1"/>
</dbReference>
<evidence type="ECO:0000256" key="3">
    <source>
        <dbReference type="ARBA" id="ARBA00023125"/>
    </source>
</evidence>
<feature type="region of interest" description="Disordered" evidence="8">
    <location>
        <begin position="1"/>
        <end position="109"/>
    </location>
</feature>
<dbReference type="GO" id="GO:0032444">
    <property type="term" value="C:activin responsive factor complex"/>
    <property type="evidence" value="ECO:0007669"/>
    <property type="project" value="TreeGrafter"/>
</dbReference>
<dbReference type="GeneID" id="110084816"/>
<evidence type="ECO:0000256" key="6">
    <source>
        <dbReference type="ARBA" id="ARBA00023242"/>
    </source>
</evidence>
<name>A0A6J0UHJ1_9SAUR</name>
<dbReference type="PROSITE" id="PS00658">
    <property type="entry name" value="FORK_HEAD_2"/>
    <property type="match status" value="1"/>
</dbReference>
<dbReference type="PANTHER" id="PTHR47316:SF1">
    <property type="entry name" value="FORKHEAD BOX PROTEIN H1"/>
    <property type="match status" value="1"/>
</dbReference>
<dbReference type="SUPFAM" id="SSF46785">
    <property type="entry name" value="Winged helix' DNA-binding domain"/>
    <property type="match status" value="1"/>
</dbReference>
<evidence type="ECO:0000256" key="4">
    <source>
        <dbReference type="ARBA" id="ARBA00023159"/>
    </source>
</evidence>
<feature type="region of interest" description="Disordered" evidence="8">
    <location>
        <begin position="306"/>
        <end position="389"/>
    </location>
</feature>
<dbReference type="GO" id="GO:0001228">
    <property type="term" value="F:DNA-binding transcription activator activity, RNA polymerase II-specific"/>
    <property type="evidence" value="ECO:0007669"/>
    <property type="project" value="TreeGrafter"/>
</dbReference>
<comment type="subcellular location">
    <subcellularLocation>
        <location evidence="1 7">Nucleus</location>
    </subcellularLocation>
</comment>
<dbReference type="Proteomes" id="UP001652642">
    <property type="component" value="Chromosome 4"/>
</dbReference>
<dbReference type="InterPro" id="IPR030456">
    <property type="entry name" value="TF_fork_head_CS_2"/>
</dbReference>
<feature type="compositionally biased region" description="Basic and acidic residues" evidence="8">
    <location>
        <begin position="76"/>
        <end position="86"/>
    </location>
</feature>
<dbReference type="PANTHER" id="PTHR47316">
    <property type="entry name" value="FORKHEAD BOX PROTEIN H1"/>
    <property type="match status" value="1"/>
</dbReference>
<feature type="compositionally biased region" description="Low complexity" evidence="8">
    <location>
        <begin position="316"/>
        <end position="333"/>
    </location>
</feature>